<sequence length="317" mass="34714">MSSPIRILLSALLVGLALPVSAQDIFAEVRDDRGEVVQIAQQPQRVASLGVFGADMMLALGKSAVGTTTYNGQLPAYLGARPDTMADLGIEPQPNLERLTELQPDLIIGIRRYTEPWADSFAPIAPYIAYDMLTEADSTRAVSSVAVALGAVGTGEKLNAEFEQMKAQMAEQAPGGVSAVFVWLWQDTLYAYYDHVMPASFFSPLKVRNTMGSNPTPELPENFGGPVSYEDILAQDPDVLIVFRAEGNAYPDHPALRRLRAVREGRAWHVGYQYSQPAGPVARKIILQEMAHLLYPDVFADPALPDQVRAEPLRFEN</sequence>
<dbReference type="InterPro" id="IPR002491">
    <property type="entry name" value="ABC_transptr_periplasmic_BD"/>
</dbReference>
<keyword evidence="3" id="KW-0813">Transport</keyword>
<evidence type="ECO:0000256" key="5">
    <source>
        <dbReference type="ARBA" id="ARBA00022729"/>
    </source>
</evidence>
<comment type="caution">
    <text evidence="8">The sequence shown here is derived from an EMBL/GenBank/DDBJ whole genome shotgun (WGS) entry which is preliminary data.</text>
</comment>
<dbReference type="GO" id="GO:0030288">
    <property type="term" value="C:outer membrane-bounded periplasmic space"/>
    <property type="evidence" value="ECO:0007669"/>
    <property type="project" value="TreeGrafter"/>
</dbReference>
<protein>
    <submittedName>
        <fullName evidence="8">ABC transporter substrate-binding protein</fullName>
    </submittedName>
</protein>
<feature type="signal peptide" evidence="6">
    <location>
        <begin position="1"/>
        <end position="22"/>
    </location>
</feature>
<keyword evidence="9" id="KW-1185">Reference proteome</keyword>
<dbReference type="AlphaFoldDB" id="A0A934W2K5"/>
<evidence type="ECO:0000313" key="9">
    <source>
        <dbReference type="Proteomes" id="UP000640485"/>
    </source>
</evidence>
<feature type="chain" id="PRO_5037611180" evidence="6">
    <location>
        <begin position="23"/>
        <end position="317"/>
    </location>
</feature>
<reference evidence="8" key="1">
    <citation type="submission" date="2021-01" db="EMBL/GenBank/DDBJ databases">
        <title>Paracoccus amoyensis sp. nov., isolated from the surface seawater along the coast of Xiamen Island, China.</title>
        <authorList>
            <person name="Lyu L."/>
        </authorList>
    </citation>
    <scope>NUCLEOTIDE SEQUENCE</scope>
    <source>
        <strain evidence="8">MJ17</strain>
    </source>
</reference>
<dbReference type="PANTHER" id="PTHR30532">
    <property type="entry name" value="IRON III DICITRATE-BINDING PERIPLASMIC PROTEIN"/>
    <property type="match status" value="1"/>
</dbReference>
<proteinExistence type="inferred from homology"/>
<evidence type="ECO:0000256" key="2">
    <source>
        <dbReference type="ARBA" id="ARBA00008814"/>
    </source>
</evidence>
<evidence type="ECO:0000256" key="1">
    <source>
        <dbReference type="ARBA" id="ARBA00004196"/>
    </source>
</evidence>
<dbReference type="SUPFAM" id="SSF53807">
    <property type="entry name" value="Helical backbone' metal receptor"/>
    <property type="match status" value="1"/>
</dbReference>
<organism evidence="8 9">
    <name type="scientific">Paracoccus caeni</name>
    <dbReference type="NCBI Taxonomy" id="657651"/>
    <lineage>
        <taxon>Bacteria</taxon>
        <taxon>Pseudomonadati</taxon>
        <taxon>Pseudomonadota</taxon>
        <taxon>Alphaproteobacteria</taxon>
        <taxon>Rhodobacterales</taxon>
        <taxon>Paracoccaceae</taxon>
        <taxon>Paracoccus</taxon>
    </lineage>
</organism>
<feature type="domain" description="Fe/B12 periplasmic-binding" evidence="7">
    <location>
        <begin position="45"/>
        <end position="298"/>
    </location>
</feature>
<dbReference type="GO" id="GO:1901678">
    <property type="term" value="P:iron coordination entity transport"/>
    <property type="evidence" value="ECO:0007669"/>
    <property type="project" value="UniProtKB-ARBA"/>
</dbReference>
<gene>
    <name evidence="8" type="ORF">JJJ17_18215</name>
</gene>
<dbReference type="Pfam" id="PF01497">
    <property type="entry name" value="Peripla_BP_2"/>
    <property type="match status" value="1"/>
</dbReference>
<dbReference type="RefSeq" id="WP_200689033.1">
    <property type="nucleotide sequence ID" value="NZ_JAEPRQ010000009.1"/>
</dbReference>
<keyword evidence="4" id="KW-0410">Iron transport</keyword>
<comment type="subcellular location">
    <subcellularLocation>
        <location evidence="1">Cell envelope</location>
    </subcellularLocation>
</comment>
<evidence type="ECO:0000256" key="6">
    <source>
        <dbReference type="SAM" id="SignalP"/>
    </source>
</evidence>
<dbReference type="EMBL" id="JAEPRQ010000009">
    <property type="protein sequence ID" value="MBK4217874.1"/>
    <property type="molecule type" value="Genomic_DNA"/>
</dbReference>
<keyword evidence="5 6" id="KW-0732">Signal</keyword>
<dbReference type="PANTHER" id="PTHR30532:SF1">
    <property type="entry name" value="IRON(3+)-HYDROXAMATE-BINDING PROTEIN FHUD"/>
    <property type="match status" value="1"/>
</dbReference>
<accession>A0A934W2K5</accession>
<keyword evidence="4" id="KW-0408">Iron</keyword>
<evidence type="ECO:0000313" key="8">
    <source>
        <dbReference type="EMBL" id="MBK4217874.1"/>
    </source>
</evidence>
<evidence type="ECO:0000256" key="4">
    <source>
        <dbReference type="ARBA" id="ARBA00022496"/>
    </source>
</evidence>
<dbReference type="PROSITE" id="PS50983">
    <property type="entry name" value="FE_B12_PBP"/>
    <property type="match status" value="1"/>
</dbReference>
<dbReference type="Gene3D" id="3.40.50.1980">
    <property type="entry name" value="Nitrogenase molybdenum iron protein domain"/>
    <property type="match status" value="2"/>
</dbReference>
<evidence type="ECO:0000256" key="3">
    <source>
        <dbReference type="ARBA" id="ARBA00022448"/>
    </source>
</evidence>
<name>A0A934W2K5_9RHOB</name>
<evidence type="ECO:0000259" key="7">
    <source>
        <dbReference type="PROSITE" id="PS50983"/>
    </source>
</evidence>
<comment type="similarity">
    <text evidence="2">Belongs to the bacterial solute-binding protein 8 family.</text>
</comment>
<dbReference type="Proteomes" id="UP000640485">
    <property type="component" value="Unassembled WGS sequence"/>
</dbReference>
<dbReference type="InterPro" id="IPR051313">
    <property type="entry name" value="Bact_iron-sidero_bind"/>
</dbReference>
<keyword evidence="4" id="KW-0406">Ion transport</keyword>